<dbReference type="EMBL" id="ANPB02000008">
    <property type="protein sequence ID" value="KAF4477591.1"/>
    <property type="molecule type" value="Genomic_DNA"/>
</dbReference>
<reference evidence="1 2" key="2">
    <citation type="submission" date="2020-04" db="EMBL/GenBank/DDBJ databases">
        <title>Genome sequencing and assembly of multiple isolates from the Colletotrichum gloeosporioides species complex.</title>
        <authorList>
            <person name="Gan P."/>
            <person name="Shirasu K."/>
        </authorList>
    </citation>
    <scope>NUCLEOTIDE SEQUENCE [LARGE SCALE GENOMIC DNA]</scope>
    <source>
        <strain evidence="1 2">Nara gc5</strain>
    </source>
</reference>
<reference evidence="1 2" key="1">
    <citation type="submission" date="2012-08" db="EMBL/GenBank/DDBJ databases">
        <authorList>
            <person name="Gan P.H.P."/>
            <person name="Ikeda K."/>
            <person name="Irieda H."/>
            <person name="Narusaka M."/>
            <person name="O'Connell R.J."/>
            <person name="Narusaka Y."/>
            <person name="Takano Y."/>
            <person name="Kubo Y."/>
            <person name="Shirasu K."/>
        </authorList>
    </citation>
    <scope>NUCLEOTIDE SEQUENCE [LARGE SCALE GENOMIC DNA]</scope>
    <source>
        <strain evidence="1 2">Nara gc5</strain>
    </source>
</reference>
<evidence type="ECO:0000313" key="2">
    <source>
        <dbReference type="Proteomes" id="UP000011096"/>
    </source>
</evidence>
<dbReference type="AlphaFoldDB" id="A0A7J6IMY8"/>
<accession>A0A7J6IMY8</accession>
<dbReference type="Proteomes" id="UP000011096">
    <property type="component" value="Unassembled WGS sequence"/>
</dbReference>
<proteinExistence type="predicted"/>
<gene>
    <name evidence="1" type="ORF">CGGC5_v013104</name>
</gene>
<keyword evidence="2" id="KW-1185">Reference proteome</keyword>
<name>A0A7J6IMY8_COLFN</name>
<dbReference type="InParanoid" id="A0A7J6IMY8"/>
<evidence type="ECO:0000313" key="1">
    <source>
        <dbReference type="EMBL" id="KAF4477591.1"/>
    </source>
</evidence>
<protein>
    <submittedName>
        <fullName evidence="1">Uncharacterized protein</fullName>
    </submittedName>
</protein>
<organism evidence="1 2">
    <name type="scientific">Colletotrichum fructicola (strain Nara gc5)</name>
    <name type="common">Anthracnose fungus</name>
    <name type="synonym">Colletotrichum gloeosporioides (strain Nara gc5)</name>
    <dbReference type="NCBI Taxonomy" id="1213859"/>
    <lineage>
        <taxon>Eukaryota</taxon>
        <taxon>Fungi</taxon>
        <taxon>Dikarya</taxon>
        <taxon>Ascomycota</taxon>
        <taxon>Pezizomycotina</taxon>
        <taxon>Sordariomycetes</taxon>
        <taxon>Hypocreomycetidae</taxon>
        <taxon>Glomerellales</taxon>
        <taxon>Glomerellaceae</taxon>
        <taxon>Colletotrichum</taxon>
        <taxon>Colletotrichum gloeosporioides species complex</taxon>
    </lineage>
</organism>
<comment type="caution">
    <text evidence="1">The sequence shown here is derived from an EMBL/GenBank/DDBJ whole genome shotgun (WGS) entry which is preliminary data.</text>
</comment>
<sequence>MFQGPWRESRSRVPTEDHNTKSEVLIEDYDDEATLIVMRIIHDQSDMVPGIVVTKCSKLNREDGLTTWKNNFQRSTAEILYFGWPPSFPAASRRRD</sequence>
<dbReference type="RefSeq" id="XP_031875586.1">
    <property type="nucleotide sequence ID" value="XM_032028107.1"/>
</dbReference>
<dbReference type="GeneID" id="43612212"/>